<evidence type="ECO:0000313" key="4">
    <source>
        <dbReference type="Proteomes" id="UP000034176"/>
    </source>
</evidence>
<dbReference type="Gene3D" id="3.40.50.720">
    <property type="entry name" value="NAD(P)-binding Rossmann-like Domain"/>
    <property type="match status" value="1"/>
</dbReference>
<comment type="similarity">
    <text evidence="1">Belongs to the NAD(P)-dependent epimerase/dehydratase family.</text>
</comment>
<dbReference type="EMBL" id="LBPN01000001">
    <property type="protein sequence ID" value="KKP59947.1"/>
    <property type="molecule type" value="Genomic_DNA"/>
</dbReference>
<evidence type="ECO:0000256" key="1">
    <source>
        <dbReference type="ARBA" id="ARBA00007637"/>
    </source>
</evidence>
<dbReference type="Pfam" id="PF01370">
    <property type="entry name" value="Epimerase"/>
    <property type="match status" value="1"/>
</dbReference>
<accession>A0A0G0DXR1</accession>
<comment type="caution">
    <text evidence="3">The sequence shown here is derived from an EMBL/GenBank/DDBJ whole genome shotgun (WGS) entry which is preliminary data.</text>
</comment>
<dbReference type="AlphaFoldDB" id="A0A0G0DXR1"/>
<gene>
    <name evidence="3" type="ORF">UR52_C0001G0027</name>
</gene>
<evidence type="ECO:0000313" key="3">
    <source>
        <dbReference type="EMBL" id="KKP59947.1"/>
    </source>
</evidence>
<dbReference type="InterPro" id="IPR001509">
    <property type="entry name" value="Epimerase_deHydtase"/>
</dbReference>
<dbReference type="Proteomes" id="UP000034176">
    <property type="component" value="Unassembled WGS sequence"/>
</dbReference>
<evidence type="ECO:0000259" key="2">
    <source>
        <dbReference type="Pfam" id="PF01370"/>
    </source>
</evidence>
<feature type="domain" description="NAD-dependent epimerase/dehydratase" evidence="2">
    <location>
        <begin position="5"/>
        <end position="235"/>
    </location>
</feature>
<dbReference type="STRING" id="1618434.UR52_C0001G0027"/>
<proteinExistence type="inferred from homology"/>
<reference evidence="3 4" key="1">
    <citation type="journal article" date="2015" name="Nature">
        <title>rRNA introns, odd ribosomes, and small enigmatic genomes across a large radiation of phyla.</title>
        <authorList>
            <person name="Brown C.T."/>
            <person name="Hug L.A."/>
            <person name="Thomas B.C."/>
            <person name="Sharon I."/>
            <person name="Castelle C.J."/>
            <person name="Singh A."/>
            <person name="Wilkins M.J."/>
            <person name="Williams K.H."/>
            <person name="Banfield J.F."/>
        </authorList>
    </citation>
    <scope>NUCLEOTIDE SEQUENCE [LARGE SCALE GENOMIC DNA]</scope>
</reference>
<sequence>MKKQILITGASGFIGSVLLRKLLQQGYKIHLILRKESNTWRINKLLKSVTIHHSDLSDLKKLKRIVQISKPKIIYHLATNGAYSYQKNANQIIETNILGTWNLIQACNEINYKLFVNTGSSSEYGFKNCAMRETDILEPDSYYAVTKSAQTLLCSHVARQEKKPIVTIRPFSVYGPYEEPKRFIPTLMKSLLLNQEINLVSPNIARDQIYVNDVVDAYLKIDELVQNPGEYFNIGTGIQSTIREVIQKAIEVTGKTTKFNWGKMKSRDWDTNAWVADISKARRLLKWNPKVDLKKGLRKTWDWFKNNSHYY</sequence>
<dbReference type="InterPro" id="IPR036291">
    <property type="entry name" value="NAD(P)-bd_dom_sf"/>
</dbReference>
<dbReference type="PANTHER" id="PTHR43000">
    <property type="entry name" value="DTDP-D-GLUCOSE 4,6-DEHYDRATASE-RELATED"/>
    <property type="match status" value="1"/>
</dbReference>
<name>A0A0G0DXR1_9BACT</name>
<protein>
    <submittedName>
        <fullName evidence="3">Nucleoside-diphosphate-sugar epimerase</fullName>
    </submittedName>
</protein>
<dbReference type="SUPFAM" id="SSF51735">
    <property type="entry name" value="NAD(P)-binding Rossmann-fold domains"/>
    <property type="match status" value="1"/>
</dbReference>
<organism evidence="3 4">
    <name type="scientific">Candidatus Gottesmanbacteria bacterium GW2011_GWA1_34_13</name>
    <dbReference type="NCBI Taxonomy" id="1618434"/>
    <lineage>
        <taxon>Bacteria</taxon>
        <taxon>Candidatus Gottesmaniibacteriota</taxon>
    </lineage>
</organism>